<evidence type="ECO:0000313" key="3">
    <source>
        <dbReference type="EMBL" id="PTX41316.1"/>
    </source>
</evidence>
<organism evidence="3 4">
    <name type="scientific">Gemmobacter caeni</name>
    <dbReference type="NCBI Taxonomy" id="589035"/>
    <lineage>
        <taxon>Bacteria</taxon>
        <taxon>Pseudomonadati</taxon>
        <taxon>Pseudomonadota</taxon>
        <taxon>Alphaproteobacteria</taxon>
        <taxon>Rhodobacterales</taxon>
        <taxon>Paracoccaceae</taxon>
        <taxon>Gemmobacter</taxon>
    </lineage>
</organism>
<keyword evidence="4" id="KW-1185">Reference proteome</keyword>
<name>A0A2T6ABX6_9RHOB</name>
<gene>
    <name evidence="3" type="ORF">C8N34_13014</name>
</gene>
<dbReference type="PANTHER" id="PTHR33408">
    <property type="entry name" value="TRANSPOSASE"/>
    <property type="match status" value="1"/>
</dbReference>
<feature type="region of interest" description="Disordered" evidence="1">
    <location>
        <begin position="134"/>
        <end position="173"/>
    </location>
</feature>
<dbReference type="Proteomes" id="UP000244224">
    <property type="component" value="Unassembled WGS sequence"/>
</dbReference>
<feature type="compositionally biased region" description="Basic and acidic residues" evidence="1">
    <location>
        <begin position="134"/>
        <end position="148"/>
    </location>
</feature>
<evidence type="ECO:0000313" key="4">
    <source>
        <dbReference type="Proteomes" id="UP000244224"/>
    </source>
</evidence>
<protein>
    <submittedName>
        <fullName evidence="3">DDE family transposase</fullName>
    </submittedName>
</protein>
<dbReference type="EMBL" id="QBKP01000030">
    <property type="protein sequence ID" value="PTX41316.1"/>
    <property type="molecule type" value="Genomic_DNA"/>
</dbReference>
<reference evidence="3 4" key="1">
    <citation type="submission" date="2018-04" db="EMBL/GenBank/DDBJ databases">
        <title>Genomic Encyclopedia of Archaeal and Bacterial Type Strains, Phase II (KMG-II): from individual species to whole genera.</title>
        <authorList>
            <person name="Goeker M."/>
        </authorList>
    </citation>
    <scope>NUCLEOTIDE SEQUENCE [LARGE SCALE GENOMIC DNA]</scope>
    <source>
        <strain evidence="3 4">DSM 21823</strain>
    </source>
</reference>
<dbReference type="OrthoDB" id="9774608at2"/>
<accession>A0A2T6ABX6</accession>
<evidence type="ECO:0000256" key="1">
    <source>
        <dbReference type="SAM" id="MobiDB-lite"/>
    </source>
</evidence>
<feature type="domain" description="Transposase DDE" evidence="2">
    <location>
        <begin position="95"/>
        <end position="162"/>
    </location>
</feature>
<dbReference type="Pfam" id="PF13751">
    <property type="entry name" value="DDE_Tnp_1_6"/>
    <property type="match status" value="1"/>
</dbReference>
<evidence type="ECO:0000259" key="2">
    <source>
        <dbReference type="Pfam" id="PF13751"/>
    </source>
</evidence>
<sequence>MDAETHLIVTHEVTNQGHDRDLLSKMATQAKVALQRDDMHILADKGCFSVLKIPACQKIGITATVPRSDTSGARPKGHFVNDDFAHNHEADIYRCPAGQTLTHRTTTEQQGLQMRRYWTNACKDCDFKSRCTTGQERRVSRREHEHLVEASNARRRSPTPPWVLLRPHPAELH</sequence>
<dbReference type="AlphaFoldDB" id="A0A2T6ABX6"/>
<comment type="caution">
    <text evidence="3">The sequence shown here is derived from an EMBL/GenBank/DDBJ whole genome shotgun (WGS) entry which is preliminary data.</text>
</comment>
<proteinExistence type="predicted"/>
<dbReference type="InterPro" id="IPR025668">
    <property type="entry name" value="Tnp_DDE_dom"/>
</dbReference>